<gene>
    <name evidence="6" type="ORF">UFOPK3752_01059</name>
    <name evidence="7" type="ORF">UFOPK4150_01518</name>
</gene>
<evidence type="ECO:0000256" key="3">
    <source>
        <dbReference type="ARBA" id="ARBA00022801"/>
    </source>
</evidence>
<comment type="similarity">
    <text evidence="1">Belongs to the peptidase S33 family.</text>
</comment>
<protein>
    <submittedName>
        <fullName evidence="7">Unannotated protein</fullName>
    </submittedName>
</protein>
<dbReference type="InterPro" id="IPR013595">
    <property type="entry name" value="Pept_S33_TAP-like_C"/>
</dbReference>
<feature type="compositionally biased region" description="Low complexity" evidence="4">
    <location>
        <begin position="37"/>
        <end position="62"/>
    </location>
</feature>
<dbReference type="EMBL" id="CAFBND010000034">
    <property type="protein sequence ID" value="CAB4940857.1"/>
    <property type="molecule type" value="Genomic_DNA"/>
</dbReference>
<feature type="domain" description="Peptidase S33 tripeptidyl aminopeptidase-like C-terminal" evidence="5">
    <location>
        <begin position="429"/>
        <end position="531"/>
    </location>
</feature>
<evidence type="ECO:0000313" key="6">
    <source>
        <dbReference type="EMBL" id="CAB4940857.1"/>
    </source>
</evidence>
<reference evidence="7" key="1">
    <citation type="submission" date="2020-05" db="EMBL/GenBank/DDBJ databases">
        <authorList>
            <person name="Chiriac C."/>
            <person name="Salcher M."/>
            <person name="Ghai R."/>
            <person name="Kavagutti S V."/>
        </authorList>
    </citation>
    <scope>NUCLEOTIDE SEQUENCE</scope>
</reference>
<dbReference type="PANTHER" id="PTHR43248">
    <property type="entry name" value="2-SUCCINYL-6-HYDROXY-2,4-CYCLOHEXADIENE-1-CARBOXYLATE SYNTHASE"/>
    <property type="match status" value="1"/>
</dbReference>
<evidence type="ECO:0000313" key="7">
    <source>
        <dbReference type="EMBL" id="CAB5035618.1"/>
    </source>
</evidence>
<feature type="region of interest" description="Disordered" evidence="4">
    <location>
        <begin position="34"/>
        <end position="62"/>
    </location>
</feature>
<keyword evidence="3" id="KW-0378">Hydrolase</keyword>
<organism evidence="7">
    <name type="scientific">freshwater metagenome</name>
    <dbReference type="NCBI Taxonomy" id="449393"/>
    <lineage>
        <taxon>unclassified sequences</taxon>
        <taxon>metagenomes</taxon>
        <taxon>ecological metagenomes</taxon>
    </lineage>
</organism>
<dbReference type="PANTHER" id="PTHR43248:SF29">
    <property type="entry name" value="TRIPEPTIDYL AMINOPEPTIDASE"/>
    <property type="match status" value="1"/>
</dbReference>
<dbReference type="InterPro" id="IPR051601">
    <property type="entry name" value="Serine_prot/Carboxylest_S33"/>
</dbReference>
<evidence type="ECO:0000256" key="4">
    <source>
        <dbReference type="SAM" id="MobiDB-lite"/>
    </source>
</evidence>
<dbReference type="InterPro" id="IPR029058">
    <property type="entry name" value="AB_hydrolase_fold"/>
</dbReference>
<dbReference type="EMBL" id="CAFBPU010000032">
    <property type="protein sequence ID" value="CAB5035618.1"/>
    <property type="molecule type" value="Genomic_DNA"/>
</dbReference>
<keyword evidence="2" id="KW-0732">Signal</keyword>
<dbReference type="GO" id="GO:0016787">
    <property type="term" value="F:hydrolase activity"/>
    <property type="evidence" value="ECO:0007669"/>
    <property type="project" value="UniProtKB-KW"/>
</dbReference>
<proteinExistence type="inferred from homology"/>
<dbReference type="Pfam" id="PF08386">
    <property type="entry name" value="Abhydrolase_4"/>
    <property type="match status" value="1"/>
</dbReference>
<evidence type="ECO:0000259" key="5">
    <source>
        <dbReference type="Pfam" id="PF08386"/>
    </source>
</evidence>
<dbReference type="Gene3D" id="3.40.50.1820">
    <property type="entry name" value="alpha/beta hydrolase"/>
    <property type="match status" value="1"/>
</dbReference>
<dbReference type="AlphaFoldDB" id="A0A6J7S4Z0"/>
<accession>A0A6J7S4Z0</accession>
<evidence type="ECO:0000256" key="2">
    <source>
        <dbReference type="ARBA" id="ARBA00022729"/>
    </source>
</evidence>
<name>A0A6J7S4Z0_9ZZZZ</name>
<dbReference type="SUPFAM" id="SSF53474">
    <property type="entry name" value="alpha/beta-Hydrolases"/>
    <property type="match status" value="1"/>
</dbReference>
<evidence type="ECO:0000256" key="1">
    <source>
        <dbReference type="ARBA" id="ARBA00010088"/>
    </source>
</evidence>
<sequence>MSPHSLPRLVAVGTAFLSATALLAGCSSTVSPPPAPSTSASGIASVPATPSATPSATAPVSPTPGVSLAEFYTQTLRWSGCGGDFQCSKLTVPLDYANPAAATISLSVIRLPTKRSDSRIGSLVLNPGGPGGSGVEYARAARGVVDDVVRAKFDIVGFDPRGVASSSPVQCLNDAQNDVFLAADGSPDTPAEVAQLDTLSRQFADSCKRNSPAIYAHIGTVDAARDIDILRAALGDDKLFWLGASYGTFLGATYADLFPTRVGRMVLDGAIDPTLTSVELIHGQARGFELALSRFVEDCITQAECPLPRGVQAGMDAIRQLFADIDASPLPTGDPKRPLTQALAQNAVLTYLYFPPTDWEQLRFGFSAAFAGDGSTLLSMLDARLERDEAGHYRGNSSAALYAVNALDRTDRPTVAQSQVLADQWAKESPVFGALMAWGNLPFQYWGAPATDSPHVITAPGSPEILVVGTTYDPATPHSWAQGLAGQLSRGVLLTRVGDGHTAYGMGSACVDAAIDTYLLTGVTPPTGTVCR</sequence>